<accession>A0A1X7VV83</accession>
<dbReference type="eggNOG" id="ENOG502RXYZ">
    <property type="taxonomic scope" value="Eukaryota"/>
</dbReference>
<dbReference type="InterPro" id="IPR021346">
    <property type="entry name" value="Tma16"/>
</dbReference>
<proteinExistence type="inferred from homology"/>
<organism evidence="2">
    <name type="scientific">Amphimedon queenslandica</name>
    <name type="common">Sponge</name>
    <dbReference type="NCBI Taxonomy" id="400682"/>
    <lineage>
        <taxon>Eukaryota</taxon>
        <taxon>Metazoa</taxon>
        <taxon>Porifera</taxon>
        <taxon>Demospongiae</taxon>
        <taxon>Heteroscleromorpha</taxon>
        <taxon>Haplosclerida</taxon>
        <taxon>Niphatidae</taxon>
        <taxon>Amphimedon</taxon>
    </lineage>
</organism>
<dbReference type="Proteomes" id="UP000007879">
    <property type="component" value="Unassembled WGS sequence"/>
</dbReference>
<comment type="similarity">
    <text evidence="1">Belongs to the TMA16 family.</text>
</comment>
<dbReference type="OrthoDB" id="270284at2759"/>
<keyword evidence="3" id="KW-1185">Reference proteome</keyword>
<dbReference type="PANTHER" id="PTHR13349:SF2">
    <property type="entry name" value="TRANSLATION MACHINERY-ASSOCIATED PROTEIN 16"/>
    <property type="match status" value="1"/>
</dbReference>
<dbReference type="PANTHER" id="PTHR13349">
    <property type="entry name" value="TRANSLATION MACHINERY-ASSOCIATED PROTEIN 16"/>
    <property type="match status" value="1"/>
</dbReference>
<evidence type="ECO:0000313" key="2">
    <source>
        <dbReference type="EnsemblMetazoa" id="Aqu2.1.44022_001"/>
    </source>
</evidence>
<dbReference type="KEGG" id="aqu:100632313"/>
<protein>
    <recommendedName>
        <fullName evidence="4">Translation machinery-associated protein 16</fullName>
    </recommendedName>
</protein>
<gene>
    <name evidence="2" type="primary">100632313</name>
</gene>
<dbReference type="Gene3D" id="1.20.1440.170">
    <property type="entry name" value="Translation machinery-associated protein 16-like"/>
    <property type="match status" value="1"/>
</dbReference>
<dbReference type="InParanoid" id="A0A1X7VV83"/>
<evidence type="ECO:0000256" key="1">
    <source>
        <dbReference type="ARBA" id="ARBA00034127"/>
    </source>
</evidence>
<reference evidence="3" key="1">
    <citation type="journal article" date="2010" name="Nature">
        <title>The Amphimedon queenslandica genome and the evolution of animal complexity.</title>
        <authorList>
            <person name="Srivastava M."/>
            <person name="Simakov O."/>
            <person name="Chapman J."/>
            <person name="Fahey B."/>
            <person name="Gauthier M.E."/>
            <person name="Mitros T."/>
            <person name="Richards G.S."/>
            <person name="Conaco C."/>
            <person name="Dacre M."/>
            <person name="Hellsten U."/>
            <person name="Larroux C."/>
            <person name="Putnam N.H."/>
            <person name="Stanke M."/>
            <person name="Adamska M."/>
            <person name="Darling A."/>
            <person name="Degnan S.M."/>
            <person name="Oakley T.H."/>
            <person name="Plachetzki D.C."/>
            <person name="Zhai Y."/>
            <person name="Adamski M."/>
            <person name="Calcino A."/>
            <person name="Cummins S.F."/>
            <person name="Goodstein D.M."/>
            <person name="Harris C."/>
            <person name="Jackson D.J."/>
            <person name="Leys S.P."/>
            <person name="Shu S."/>
            <person name="Woodcroft B.J."/>
            <person name="Vervoort M."/>
            <person name="Kosik K.S."/>
            <person name="Manning G."/>
            <person name="Degnan B.M."/>
            <person name="Rokhsar D.S."/>
        </authorList>
    </citation>
    <scope>NUCLEOTIDE SEQUENCE [LARGE SCALE GENOMIC DNA]</scope>
</reference>
<dbReference type="GO" id="GO:0005634">
    <property type="term" value="C:nucleus"/>
    <property type="evidence" value="ECO:0007669"/>
    <property type="project" value="TreeGrafter"/>
</dbReference>
<dbReference type="AlphaFoldDB" id="A0A1X7VV83"/>
<name>A0A1X7VV83_AMPQE</name>
<dbReference type="InterPro" id="IPR038356">
    <property type="entry name" value="Tma16_sf"/>
</dbReference>
<reference evidence="2" key="2">
    <citation type="submission" date="2017-05" db="UniProtKB">
        <authorList>
            <consortium name="EnsemblMetazoa"/>
        </authorList>
    </citation>
    <scope>IDENTIFICATION</scope>
</reference>
<dbReference type="Pfam" id="PF11176">
    <property type="entry name" value="Tma16"/>
    <property type="match status" value="1"/>
</dbReference>
<sequence>MTKNKIKTTQKTANVLHPNSRKAARLTREAQRLIKIEKIKQRKENKTSTLVSKLMWFRNSLDETKSFYTREEVEELIELYLHRLDDELDSITERQERGCLSAHYRMQHASREDTIRLLITQEQHTFLTTGIEIPDLTNGKVYKTFLEWSGDASKISNLKMKKFKKIK</sequence>
<dbReference type="EnsemblMetazoa" id="Aqu2.1.44022_001">
    <property type="protein sequence ID" value="Aqu2.1.44022_001"/>
    <property type="gene ID" value="Aqu2.1.44022"/>
</dbReference>
<dbReference type="FunFam" id="1.20.1440.170:FF:000001">
    <property type="entry name" value="Translation machinery-associated 16 homolog"/>
    <property type="match status" value="1"/>
</dbReference>
<evidence type="ECO:0008006" key="4">
    <source>
        <dbReference type="Google" id="ProtNLM"/>
    </source>
</evidence>
<dbReference type="STRING" id="400682.A0A1X7VV83"/>
<dbReference type="EnsemblMetazoa" id="XM_003382457.3">
    <property type="protein sequence ID" value="XP_003382505.1"/>
    <property type="gene ID" value="LOC100632313"/>
</dbReference>
<evidence type="ECO:0000313" key="3">
    <source>
        <dbReference type="Proteomes" id="UP000007879"/>
    </source>
</evidence>
<dbReference type="FunCoup" id="A0A1X7VV83">
    <property type="interactions" value="372"/>
</dbReference>